<gene>
    <name evidence="2" type="ORF">SM757_15015</name>
</gene>
<reference evidence="2 3" key="1">
    <citation type="submission" date="2023-11" db="EMBL/GenBank/DDBJ databases">
        <title>Draft genome of Azohydromonas lata strain H1 (DSM1123), a polyhydroxyalkanoate producer.</title>
        <authorList>
            <person name="Traversa D."/>
            <person name="D'Addabbo P."/>
            <person name="Pazzani C."/>
            <person name="Manzari C."/>
            <person name="Chiara M."/>
            <person name="Scrascia M."/>
        </authorList>
    </citation>
    <scope>NUCLEOTIDE SEQUENCE [LARGE SCALE GENOMIC DNA]</scope>
    <source>
        <strain evidence="2 3">H1</strain>
    </source>
</reference>
<accession>A0ABU5IFI4</accession>
<evidence type="ECO:0000313" key="3">
    <source>
        <dbReference type="Proteomes" id="UP001293718"/>
    </source>
</evidence>
<protein>
    <recommendedName>
        <fullName evidence="4">Helix-turn-helix domain-containing protein</fullName>
    </recommendedName>
</protein>
<comment type="caution">
    <text evidence="2">The sequence shown here is derived from an EMBL/GenBank/DDBJ whole genome shotgun (WGS) entry which is preliminary data.</text>
</comment>
<name>A0ABU5IFI4_9BURK</name>
<evidence type="ECO:0008006" key="4">
    <source>
        <dbReference type="Google" id="ProtNLM"/>
    </source>
</evidence>
<dbReference type="Proteomes" id="UP001293718">
    <property type="component" value="Unassembled WGS sequence"/>
</dbReference>
<sequence length="221" mass="23791">MNGRGEQGRKAKRGGKDRDGSRFALLPHCVLESRAYLNLSHTARSLLMEVAMQLLPDNNGRLLLSRAHLAPRGWKSADVIQRAKLELLNSGFIFETVKGHRPNKASWYAVTWRSLERRADYDPGALGGFPRSAYLLVGVDENAALCPSHGTGKRPTAPPHGTRARFTAPSHGAMEAISAPSSVPSHGHHLEMPSAGIREGKPGRSKGVTGTSASTPATCMQ</sequence>
<organism evidence="2 3">
    <name type="scientific">Azohydromonas lata</name>
    <dbReference type="NCBI Taxonomy" id="45677"/>
    <lineage>
        <taxon>Bacteria</taxon>
        <taxon>Pseudomonadati</taxon>
        <taxon>Pseudomonadota</taxon>
        <taxon>Betaproteobacteria</taxon>
        <taxon>Burkholderiales</taxon>
        <taxon>Sphaerotilaceae</taxon>
        <taxon>Azohydromonas</taxon>
    </lineage>
</organism>
<feature type="region of interest" description="Disordered" evidence="1">
    <location>
        <begin position="177"/>
        <end position="221"/>
    </location>
</feature>
<evidence type="ECO:0000313" key="2">
    <source>
        <dbReference type="EMBL" id="MDZ5457887.1"/>
    </source>
</evidence>
<evidence type="ECO:0000256" key="1">
    <source>
        <dbReference type="SAM" id="MobiDB-lite"/>
    </source>
</evidence>
<feature type="compositionally biased region" description="Polar residues" evidence="1">
    <location>
        <begin position="208"/>
        <end position="221"/>
    </location>
</feature>
<keyword evidence="3" id="KW-1185">Reference proteome</keyword>
<dbReference type="EMBL" id="JAXOJX010000023">
    <property type="protein sequence ID" value="MDZ5457887.1"/>
    <property type="molecule type" value="Genomic_DNA"/>
</dbReference>
<dbReference type="RefSeq" id="WP_322466073.1">
    <property type="nucleotide sequence ID" value="NZ_JAXOJX010000023.1"/>
</dbReference>
<proteinExistence type="predicted"/>